<evidence type="ECO:0000256" key="1">
    <source>
        <dbReference type="SAM" id="MobiDB-lite"/>
    </source>
</evidence>
<comment type="caution">
    <text evidence="3">The sequence shown here is derived from an EMBL/GenBank/DDBJ whole genome shotgun (WGS) entry which is preliminary data.</text>
</comment>
<sequence length="670" mass="76695">MSPFRITRRSLRAYIFLVIFASTFVVFTLTPSHSVVSTNLPTNFSIYLPRVYQAHRSAPTGSPWDLDSDTLYPEPPPQRPSHTFRSDGLLEVHPGGRHPILDLIEHAEKEWDAKLARASKTLPEAVREYHLRYSRAPPPGFDRWWAYVQKHNVQLPDEYDQINLDLAPFWGINPARLQEIQLAHEGHQHSYTIAKSTTSGPVHIGNESLPADEDARKNLLVAANQLLDLLKGVQDELPLFRAVFSPHDNPNVFLTHDMRRKVVEAGEKGKSLDFQTQDPPPYIRGWMHACPLNSVARNPPPSPPPHTPKPRTFIHDHLLAMDPCAHPSHLAQHGQFLSHGPGPVAYPFPIPQFSYCSSPLHSDIRVPIMLSWVDDVEGVEEGDLEEAWMQKDEERLLWRGLNTGIHHGKEKPWKDSQRGRLMDLVSSSPSSGLEKRTTAHPKTIDALVTDPSSPDGVVTQTFKKSIVNPAMMDVAFAGKPGQCEEEVCKEVEERWEWRRRMGFKEAVKYKYVLDVDGNGWSSRFKRLMTSNSVVFKSTVYPEWCVSFSSRVLIFLNDFLSSFYPTKSLIQSKINNPNLKRFTHRIAPWVHYVPIQVDYSDLYDSLLFFRGDPSGHGAHEDLAKKIARRGREWSLSFWRREDMVAYLYRLFLEYARVMDSDRDSLNFELES</sequence>
<dbReference type="Pfam" id="PF05686">
    <property type="entry name" value="Glyco_transf_90"/>
    <property type="match status" value="2"/>
</dbReference>
<accession>A0AAD4DR08</accession>
<dbReference type="PANTHER" id="PTHR12203">
    <property type="entry name" value="KDEL LYS-ASP-GLU-LEU CONTAINING - RELATED"/>
    <property type="match status" value="1"/>
</dbReference>
<dbReference type="EMBL" id="JABBWK010000223">
    <property type="protein sequence ID" value="KAG1887400.1"/>
    <property type="molecule type" value="Genomic_DNA"/>
</dbReference>
<evidence type="ECO:0000313" key="3">
    <source>
        <dbReference type="EMBL" id="KAG1887400.1"/>
    </source>
</evidence>
<gene>
    <name evidence="3" type="ORF">F5891DRAFT_259613</name>
</gene>
<feature type="region of interest" description="Disordered" evidence="1">
    <location>
        <begin position="59"/>
        <end position="85"/>
    </location>
</feature>
<dbReference type="Proteomes" id="UP001195769">
    <property type="component" value="Unassembled WGS sequence"/>
</dbReference>
<reference evidence="3" key="1">
    <citation type="journal article" date="2020" name="New Phytol.">
        <title>Comparative genomics reveals dynamic genome evolution in host specialist ectomycorrhizal fungi.</title>
        <authorList>
            <person name="Lofgren L.A."/>
            <person name="Nguyen N.H."/>
            <person name="Vilgalys R."/>
            <person name="Ruytinx J."/>
            <person name="Liao H.L."/>
            <person name="Branco S."/>
            <person name="Kuo A."/>
            <person name="LaButti K."/>
            <person name="Lipzen A."/>
            <person name="Andreopoulos W."/>
            <person name="Pangilinan J."/>
            <person name="Riley R."/>
            <person name="Hundley H."/>
            <person name="Na H."/>
            <person name="Barry K."/>
            <person name="Grigoriev I.V."/>
            <person name="Stajich J.E."/>
            <person name="Kennedy P.G."/>
        </authorList>
    </citation>
    <scope>NUCLEOTIDE SEQUENCE</scope>
    <source>
        <strain evidence="3">FC203</strain>
    </source>
</reference>
<keyword evidence="4" id="KW-1185">Reference proteome</keyword>
<organism evidence="3 4">
    <name type="scientific">Suillus fuscotomentosus</name>
    <dbReference type="NCBI Taxonomy" id="1912939"/>
    <lineage>
        <taxon>Eukaryota</taxon>
        <taxon>Fungi</taxon>
        <taxon>Dikarya</taxon>
        <taxon>Basidiomycota</taxon>
        <taxon>Agaricomycotina</taxon>
        <taxon>Agaricomycetes</taxon>
        <taxon>Agaricomycetidae</taxon>
        <taxon>Boletales</taxon>
        <taxon>Suillineae</taxon>
        <taxon>Suillaceae</taxon>
        <taxon>Suillus</taxon>
    </lineage>
</organism>
<dbReference type="AlphaFoldDB" id="A0AAD4DR08"/>
<evidence type="ECO:0000313" key="4">
    <source>
        <dbReference type="Proteomes" id="UP001195769"/>
    </source>
</evidence>
<dbReference type="InterPro" id="IPR006598">
    <property type="entry name" value="CAP10"/>
</dbReference>
<dbReference type="InterPro" id="IPR051091">
    <property type="entry name" value="O-Glucosyltr/Glycosyltrsf_90"/>
</dbReference>
<evidence type="ECO:0000259" key="2">
    <source>
        <dbReference type="SMART" id="SM00672"/>
    </source>
</evidence>
<dbReference type="GeneID" id="64665413"/>
<protein>
    <recommendedName>
        <fullName evidence="2">Glycosyl transferase CAP10 domain-containing protein</fullName>
    </recommendedName>
</protein>
<name>A0AAD4DR08_9AGAM</name>
<dbReference type="SMART" id="SM00672">
    <property type="entry name" value="CAP10"/>
    <property type="match status" value="1"/>
</dbReference>
<dbReference type="RefSeq" id="XP_041216804.1">
    <property type="nucleotide sequence ID" value="XM_041371115.1"/>
</dbReference>
<dbReference type="PANTHER" id="PTHR12203:SF118">
    <property type="entry name" value="BETA-1,2-XYLOSYLTRANSFERASE 1"/>
    <property type="match status" value="1"/>
</dbReference>
<feature type="domain" description="Glycosyl transferase CAP10" evidence="2">
    <location>
        <begin position="313"/>
        <end position="660"/>
    </location>
</feature>
<proteinExistence type="predicted"/>